<dbReference type="EMBL" id="BAABLK010000022">
    <property type="protein sequence ID" value="GAA5226721.1"/>
    <property type="molecule type" value="Genomic_DNA"/>
</dbReference>
<reference evidence="3" key="1">
    <citation type="journal article" date="2019" name="Int. J. Syst. Evol. Microbiol.">
        <title>The Global Catalogue of Microorganisms (GCM) 10K type strain sequencing project: providing services to taxonomists for standard genome sequencing and annotation.</title>
        <authorList>
            <consortium name="The Broad Institute Genomics Platform"/>
            <consortium name="The Broad Institute Genome Sequencing Center for Infectious Disease"/>
            <person name="Wu L."/>
            <person name="Ma J."/>
        </authorList>
    </citation>
    <scope>NUCLEOTIDE SEQUENCE [LARGE SCALE GENOMIC DNA]</scope>
    <source>
        <strain evidence="3">JCM 18952</strain>
    </source>
</reference>
<protein>
    <submittedName>
        <fullName evidence="2">Uncharacterized protein</fullName>
    </submittedName>
</protein>
<name>A0ABP9TJY7_9MICC</name>
<keyword evidence="3" id="KW-1185">Reference proteome</keyword>
<accession>A0ABP9TJY7</accession>
<feature type="region of interest" description="Disordered" evidence="1">
    <location>
        <begin position="51"/>
        <end position="70"/>
    </location>
</feature>
<gene>
    <name evidence="2" type="ORF">GCM10025778_12540</name>
</gene>
<evidence type="ECO:0000313" key="3">
    <source>
        <dbReference type="Proteomes" id="UP001501257"/>
    </source>
</evidence>
<feature type="region of interest" description="Disordered" evidence="1">
    <location>
        <begin position="20"/>
        <end position="46"/>
    </location>
</feature>
<organism evidence="2 3">
    <name type="scientific">Paeniglutamicibacter antarcticus</name>
    <dbReference type="NCBI Taxonomy" id="494023"/>
    <lineage>
        <taxon>Bacteria</taxon>
        <taxon>Bacillati</taxon>
        <taxon>Actinomycetota</taxon>
        <taxon>Actinomycetes</taxon>
        <taxon>Micrococcales</taxon>
        <taxon>Micrococcaceae</taxon>
        <taxon>Paeniglutamicibacter</taxon>
    </lineage>
</organism>
<sequence>MGLVNDLHEPRARLVQVNHERRSWPDGGNLLPGSSGTGAADHGAERHVLQHRRKESGVLEHTGYGSKGLI</sequence>
<evidence type="ECO:0000256" key="1">
    <source>
        <dbReference type="SAM" id="MobiDB-lite"/>
    </source>
</evidence>
<dbReference type="Proteomes" id="UP001501257">
    <property type="component" value="Unassembled WGS sequence"/>
</dbReference>
<evidence type="ECO:0000313" key="2">
    <source>
        <dbReference type="EMBL" id="GAA5226721.1"/>
    </source>
</evidence>
<comment type="caution">
    <text evidence="2">The sequence shown here is derived from an EMBL/GenBank/DDBJ whole genome shotgun (WGS) entry which is preliminary data.</text>
</comment>
<proteinExistence type="predicted"/>